<evidence type="ECO:0000256" key="5">
    <source>
        <dbReference type="ARBA" id="ARBA00023136"/>
    </source>
</evidence>
<dbReference type="GO" id="GO:0005886">
    <property type="term" value="C:plasma membrane"/>
    <property type="evidence" value="ECO:0007669"/>
    <property type="project" value="UniProtKB-SubCell"/>
</dbReference>
<dbReference type="Proteomes" id="UP000230202">
    <property type="component" value="Unassembled WGS sequence"/>
</dbReference>
<dbReference type="PANTHER" id="PTHR23291:SF115">
    <property type="entry name" value="MODULATOR OF FTSH PROTEASE YCCA"/>
    <property type="match status" value="1"/>
</dbReference>
<comment type="similarity">
    <text evidence="6">Belongs to the BI1 family.</text>
</comment>
<evidence type="ECO:0000313" key="8">
    <source>
        <dbReference type="EMBL" id="PIT38858.1"/>
    </source>
</evidence>
<comment type="caution">
    <text evidence="8">The sequence shown here is derived from an EMBL/GenBank/DDBJ whole genome shotgun (WGS) entry which is preliminary data.</text>
</comment>
<dbReference type="PANTHER" id="PTHR23291">
    <property type="entry name" value="BAX INHIBITOR-RELATED"/>
    <property type="match status" value="1"/>
</dbReference>
<comment type="subcellular location">
    <subcellularLocation>
        <location evidence="1">Cell membrane</location>
        <topology evidence="1">Multi-pass membrane protein</topology>
    </subcellularLocation>
</comment>
<feature type="transmembrane region" description="Helical" evidence="6">
    <location>
        <begin position="123"/>
        <end position="142"/>
    </location>
</feature>
<keyword evidence="7" id="KW-0732">Signal</keyword>
<feature type="transmembrane region" description="Helical" evidence="6">
    <location>
        <begin position="65"/>
        <end position="85"/>
    </location>
</feature>
<dbReference type="AlphaFoldDB" id="A0A2N9X6Q5"/>
<evidence type="ECO:0000256" key="2">
    <source>
        <dbReference type="ARBA" id="ARBA00022475"/>
    </source>
</evidence>
<gene>
    <name evidence="8" type="ORF">BHC54_06775</name>
</gene>
<feature type="transmembrane region" description="Helical" evidence="6">
    <location>
        <begin position="91"/>
        <end position="111"/>
    </location>
</feature>
<feature type="chain" id="PRO_5015003252" description="BAX inhibitor protein" evidence="7">
    <location>
        <begin position="23"/>
        <end position="208"/>
    </location>
</feature>
<keyword evidence="4 6" id="KW-1133">Transmembrane helix</keyword>
<feature type="signal peptide" evidence="7">
    <location>
        <begin position="1"/>
        <end position="22"/>
    </location>
</feature>
<evidence type="ECO:0008006" key="10">
    <source>
        <dbReference type="Google" id="ProtNLM"/>
    </source>
</evidence>
<evidence type="ECO:0000256" key="3">
    <source>
        <dbReference type="ARBA" id="ARBA00022692"/>
    </source>
</evidence>
<dbReference type="Pfam" id="PF01027">
    <property type="entry name" value="Bax1-I"/>
    <property type="match status" value="1"/>
</dbReference>
<evidence type="ECO:0000256" key="4">
    <source>
        <dbReference type="ARBA" id="ARBA00022989"/>
    </source>
</evidence>
<evidence type="ECO:0000256" key="1">
    <source>
        <dbReference type="ARBA" id="ARBA00004651"/>
    </source>
</evidence>
<dbReference type="InterPro" id="IPR006214">
    <property type="entry name" value="Bax_inhibitor_1-related"/>
</dbReference>
<sequence length="208" mass="22415">MLRKAYALLGLSFLPCAAGAYAGTYVNFYALFSNSWLSVVAFFIFAYGLMFAIEKNRYNNLGIGLLMVFTFGFGFFLSPILQFALASRIGGQIVGMAALMTAGVFFTMAAIAHRSKSSMNGIAQFLTVGAVVLIIGMIVNMFMNIPALGLTIAAGFVIFSSLVIMWQIRAVIAGGEDSPTSAALTLFISIYNIFTSLIQILLAVMDNR</sequence>
<keyword evidence="2" id="KW-1003">Cell membrane</keyword>
<reference evidence="8" key="1">
    <citation type="journal article" date="2017" name="MBio">
        <title>Type VI secretion-mediated competition in the bee gut microbiome.</title>
        <authorList>
            <person name="Steele M.I."/>
            <person name="Kwong W.K."/>
            <person name="Powell J.E."/>
            <person name="Whiteley M."/>
            <person name="Moran N.A."/>
        </authorList>
    </citation>
    <scope>NUCLEOTIDE SEQUENCE [LARGE SCALE GENOMIC DNA]</scope>
    <source>
        <strain evidence="8">WkB273</strain>
    </source>
</reference>
<keyword evidence="5 6" id="KW-0472">Membrane</keyword>
<evidence type="ECO:0000256" key="6">
    <source>
        <dbReference type="RuleBase" id="RU004379"/>
    </source>
</evidence>
<evidence type="ECO:0000313" key="9">
    <source>
        <dbReference type="Proteomes" id="UP000230202"/>
    </source>
</evidence>
<evidence type="ECO:0000256" key="7">
    <source>
        <dbReference type="SAM" id="SignalP"/>
    </source>
</evidence>
<protein>
    <recommendedName>
        <fullName evidence="10">BAX inhibitor protein</fullName>
    </recommendedName>
</protein>
<proteinExistence type="inferred from homology"/>
<keyword evidence="9" id="KW-1185">Reference proteome</keyword>
<feature type="transmembrane region" description="Helical" evidence="6">
    <location>
        <begin position="148"/>
        <end position="172"/>
    </location>
</feature>
<feature type="transmembrane region" description="Helical" evidence="6">
    <location>
        <begin position="184"/>
        <end position="205"/>
    </location>
</feature>
<organism evidence="8 9">
    <name type="scientific">Snodgrassella alvi</name>
    <dbReference type="NCBI Taxonomy" id="1196083"/>
    <lineage>
        <taxon>Bacteria</taxon>
        <taxon>Pseudomonadati</taxon>
        <taxon>Pseudomonadota</taxon>
        <taxon>Betaproteobacteria</taxon>
        <taxon>Neisseriales</taxon>
        <taxon>Neisseriaceae</taxon>
        <taxon>Snodgrassella</taxon>
    </lineage>
</organism>
<accession>A0A2N9X6Q5</accession>
<dbReference type="EMBL" id="MEIL01000029">
    <property type="protein sequence ID" value="PIT38858.1"/>
    <property type="molecule type" value="Genomic_DNA"/>
</dbReference>
<name>A0A2N9X6Q5_9NEIS</name>
<keyword evidence="3 6" id="KW-0812">Transmembrane</keyword>
<feature type="transmembrane region" description="Helical" evidence="6">
    <location>
        <begin position="32"/>
        <end position="53"/>
    </location>
</feature>